<organism evidence="2 3">
    <name type="scientific">Plasmodium chabaudi adami</name>
    <dbReference type="NCBI Taxonomy" id="5826"/>
    <lineage>
        <taxon>Eukaryota</taxon>
        <taxon>Sar</taxon>
        <taxon>Alveolata</taxon>
        <taxon>Apicomplexa</taxon>
        <taxon>Aconoidasida</taxon>
        <taxon>Haemosporida</taxon>
        <taxon>Plasmodiidae</taxon>
        <taxon>Plasmodium</taxon>
        <taxon>Plasmodium (Vinckeia)</taxon>
    </lineage>
</organism>
<reference evidence="2 3" key="1">
    <citation type="submission" date="2016-08" db="EMBL/GenBank/DDBJ databases">
        <authorList>
            <consortium name="Pathogen Informatics"/>
        </authorList>
    </citation>
    <scope>NUCLEOTIDE SEQUENCE [LARGE SCALE GENOMIC DNA]</scope>
    <source>
        <strain evidence="2 3">DS</strain>
    </source>
</reference>
<keyword evidence="1" id="KW-0175">Coiled coil</keyword>
<proteinExistence type="predicted"/>
<evidence type="ECO:0000256" key="1">
    <source>
        <dbReference type="SAM" id="Coils"/>
    </source>
</evidence>
<sequence length="395" mass="47793">MEIKGNNNNLEKETNFEINNINRIILDILCTEAIRKIKFILHILKEILKKKTNILHVYLTNNIDHLSTEKKRKEIFNSLQDQIELCENENDYNHIKDKIQEYINSISETNEILCQNSPVDRNIKDNRDKIIEDGHLLLKIFKKIKKLDFISVLNELSIFKNDENLLLNLNQNVYHKKQIINILKKQIEELIENTNNKKIKIHEKIEQVEKKKKIFFVKSMLYYIYKKEYVQANVSNFNMDIKFKHDSTQTSKDNMENELKTYYDINEYIKMFLNKRNDNLQNIHDSLVEYYEKEKIKKIKELEEIKKKVDISIMIIQQKKEIIVKYEQSNKAQIEEEKVKLRNEIAKKEYLKTYNECVLFLQDIGRNKIRAHEERRKKLMKKMQQKKKNIISYRM</sequence>
<name>A0A1C6YD80_PLACE</name>
<gene>
    <name evidence="2" type="ORF">PCHDS_000212300</name>
</gene>
<accession>A0A1C6YD80</accession>
<evidence type="ECO:0000313" key="3">
    <source>
        <dbReference type="Proteomes" id="UP000507536"/>
    </source>
</evidence>
<dbReference type="AlphaFoldDB" id="A0A1C6YD80"/>
<dbReference type="EMBL" id="LT608189">
    <property type="protein sequence ID" value="SCM21291.1"/>
    <property type="molecule type" value="Genomic_DNA"/>
</dbReference>
<dbReference type="Proteomes" id="UP000507536">
    <property type="component" value="Chromosome 9"/>
</dbReference>
<feature type="coiled-coil region" evidence="1">
    <location>
        <begin position="180"/>
        <end position="211"/>
    </location>
</feature>
<protein>
    <submittedName>
        <fullName evidence="2">Uncharacterized protein</fullName>
    </submittedName>
</protein>
<feature type="coiled-coil region" evidence="1">
    <location>
        <begin position="288"/>
        <end position="389"/>
    </location>
</feature>
<evidence type="ECO:0000313" key="2">
    <source>
        <dbReference type="EMBL" id="SCM21291.1"/>
    </source>
</evidence>